<comment type="caution">
    <text evidence="2">The sequence shown here is derived from an EMBL/GenBank/DDBJ whole genome shotgun (WGS) entry which is preliminary data.</text>
</comment>
<dbReference type="Proteomes" id="UP000824782">
    <property type="component" value="Unassembled WGS sequence"/>
</dbReference>
<protein>
    <submittedName>
        <fullName evidence="2">Uncharacterized protein</fullName>
    </submittedName>
</protein>
<reference evidence="2" key="1">
    <citation type="thesis" date="2020" institute="ProQuest LLC" country="789 East Eisenhower Parkway, Ann Arbor, MI, USA">
        <title>Comparative Genomics and Chromosome Evolution.</title>
        <authorList>
            <person name="Mudd A.B."/>
        </authorList>
    </citation>
    <scope>NUCLEOTIDE SEQUENCE</scope>
    <source>
        <strain evidence="2">237g6f4</strain>
        <tissue evidence="2">Blood</tissue>
    </source>
</reference>
<sequence length="67" mass="7307">MEEMEDTSPAVTGCNNAYGSMERPLETNLWSLLVGEDSCHQIGSYFSILVTDLMCPSNSQSSTIPSM</sequence>
<dbReference type="EMBL" id="WNYA01000004">
    <property type="protein sequence ID" value="KAG8576826.1"/>
    <property type="molecule type" value="Genomic_DNA"/>
</dbReference>
<name>A0AAV7BWW9_ENGPU</name>
<dbReference type="AlphaFoldDB" id="A0AAV7BWW9"/>
<evidence type="ECO:0000256" key="1">
    <source>
        <dbReference type="SAM" id="MobiDB-lite"/>
    </source>
</evidence>
<feature type="compositionally biased region" description="Polar residues" evidence="1">
    <location>
        <begin position="9"/>
        <end position="18"/>
    </location>
</feature>
<feature type="region of interest" description="Disordered" evidence="1">
    <location>
        <begin position="1"/>
        <end position="20"/>
    </location>
</feature>
<proteinExistence type="predicted"/>
<gene>
    <name evidence="2" type="ORF">GDO81_009992</name>
</gene>
<evidence type="ECO:0000313" key="2">
    <source>
        <dbReference type="EMBL" id="KAG8576826.1"/>
    </source>
</evidence>
<evidence type="ECO:0000313" key="3">
    <source>
        <dbReference type="Proteomes" id="UP000824782"/>
    </source>
</evidence>
<organism evidence="2 3">
    <name type="scientific">Engystomops pustulosus</name>
    <name type="common">Tungara frog</name>
    <name type="synonym">Physalaemus pustulosus</name>
    <dbReference type="NCBI Taxonomy" id="76066"/>
    <lineage>
        <taxon>Eukaryota</taxon>
        <taxon>Metazoa</taxon>
        <taxon>Chordata</taxon>
        <taxon>Craniata</taxon>
        <taxon>Vertebrata</taxon>
        <taxon>Euteleostomi</taxon>
        <taxon>Amphibia</taxon>
        <taxon>Batrachia</taxon>
        <taxon>Anura</taxon>
        <taxon>Neobatrachia</taxon>
        <taxon>Hyloidea</taxon>
        <taxon>Leptodactylidae</taxon>
        <taxon>Leiuperinae</taxon>
        <taxon>Engystomops</taxon>
    </lineage>
</organism>
<keyword evidence="3" id="KW-1185">Reference proteome</keyword>
<accession>A0AAV7BWW9</accession>